<organism evidence="2 5">
    <name type="scientific">Ruthenibacterium lactatiformans</name>
    <dbReference type="NCBI Taxonomy" id="1550024"/>
    <lineage>
        <taxon>Bacteria</taxon>
        <taxon>Bacillati</taxon>
        <taxon>Bacillota</taxon>
        <taxon>Clostridia</taxon>
        <taxon>Eubacteriales</taxon>
        <taxon>Oscillospiraceae</taxon>
        <taxon>Ruthenibacterium</taxon>
    </lineage>
</organism>
<feature type="domain" description="Helix-turn-helix conjugative transposon-like" evidence="1">
    <location>
        <begin position="16"/>
        <end position="74"/>
    </location>
</feature>
<dbReference type="Pfam" id="PF12645">
    <property type="entry name" value="HTH_16"/>
    <property type="match status" value="1"/>
</dbReference>
<dbReference type="EMBL" id="LMUA01000002">
    <property type="protein sequence ID" value="KUE77516.1"/>
    <property type="molecule type" value="Genomic_DNA"/>
</dbReference>
<gene>
    <name evidence="2" type="ORF">ASJ35_01975</name>
    <name evidence="4" type="ORF">GMD52_08085</name>
    <name evidence="3" type="ORF">GMD59_18840</name>
</gene>
<evidence type="ECO:0000313" key="6">
    <source>
        <dbReference type="Proteomes" id="UP000449193"/>
    </source>
</evidence>
<dbReference type="GeneID" id="75053769"/>
<protein>
    <submittedName>
        <fullName evidence="3">Helix-turn-helix domain-containing protein</fullName>
    </submittedName>
</protein>
<sequence>MKEPTFNGRELLPLSVMEAAHAGDAMAMEQVLRYYEDYINKLCIRTLYDSNGIPYVCVDEYMKHRLEIKLIHSIIVALK</sequence>
<proteinExistence type="predicted"/>
<evidence type="ECO:0000313" key="3">
    <source>
        <dbReference type="EMBL" id="MTS29307.1"/>
    </source>
</evidence>
<dbReference type="EMBL" id="WMZU01000066">
    <property type="protein sequence ID" value="MTS29307.1"/>
    <property type="molecule type" value="Genomic_DNA"/>
</dbReference>
<evidence type="ECO:0000313" key="2">
    <source>
        <dbReference type="EMBL" id="KUE77516.1"/>
    </source>
</evidence>
<reference evidence="6 7" key="2">
    <citation type="journal article" date="2019" name="Nat. Med.">
        <title>A library of human gut bacterial isolates paired with longitudinal multiomics data enables mechanistic microbiome research.</title>
        <authorList>
            <person name="Poyet M."/>
            <person name="Groussin M."/>
            <person name="Gibbons S.M."/>
            <person name="Avila-Pacheco J."/>
            <person name="Jiang X."/>
            <person name="Kearney S.M."/>
            <person name="Perrotta A.R."/>
            <person name="Berdy B."/>
            <person name="Zhao S."/>
            <person name="Lieberman T.D."/>
            <person name="Swanson P.K."/>
            <person name="Smith M."/>
            <person name="Roesemann S."/>
            <person name="Alexander J.E."/>
            <person name="Rich S.A."/>
            <person name="Livny J."/>
            <person name="Vlamakis H."/>
            <person name="Clish C."/>
            <person name="Bullock K."/>
            <person name="Deik A."/>
            <person name="Scott J."/>
            <person name="Pierce K.A."/>
            <person name="Xavier R.J."/>
            <person name="Alm E.J."/>
        </authorList>
    </citation>
    <scope>NUCLEOTIDE SEQUENCE [LARGE SCALE GENOMIC DNA]</scope>
    <source>
        <strain evidence="3 7">BIOML-A4</strain>
        <strain evidence="4 6">BIOML-A7</strain>
    </source>
</reference>
<dbReference type="AlphaFoldDB" id="A0A0W7TUM3"/>
<dbReference type="Proteomes" id="UP000472755">
    <property type="component" value="Unassembled WGS sequence"/>
</dbReference>
<dbReference type="InterPro" id="IPR024760">
    <property type="entry name" value="HTH_dom_conjug_TS-like"/>
</dbReference>
<comment type="caution">
    <text evidence="2">The sequence shown here is derived from an EMBL/GenBank/DDBJ whole genome shotgun (WGS) entry which is preliminary data.</text>
</comment>
<dbReference type="Proteomes" id="UP000053433">
    <property type="component" value="Unassembled WGS sequence"/>
</dbReference>
<evidence type="ECO:0000313" key="5">
    <source>
        <dbReference type="Proteomes" id="UP000053433"/>
    </source>
</evidence>
<dbReference type="Proteomes" id="UP000449193">
    <property type="component" value="Unassembled WGS sequence"/>
</dbReference>
<accession>A0A0W7TUM3</accession>
<evidence type="ECO:0000313" key="4">
    <source>
        <dbReference type="EMBL" id="MTS51499.1"/>
    </source>
</evidence>
<evidence type="ECO:0000313" key="7">
    <source>
        <dbReference type="Proteomes" id="UP000472755"/>
    </source>
</evidence>
<dbReference type="RefSeq" id="WP_002566649.1">
    <property type="nucleotide sequence ID" value="NZ_JBBNKJ010000161.1"/>
</dbReference>
<evidence type="ECO:0000259" key="1">
    <source>
        <dbReference type="Pfam" id="PF12645"/>
    </source>
</evidence>
<reference evidence="2 5" key="1">
    <citation type="submission" date="2015-10" db="EMBL/GenBank/DDBJ databases">
        <title>A novel member of the family Ruminococcaceae isolated from human faeces.</title>
        <authorList>
            <person name="Shkoporov A.N."/>
            <person name="Chaplin A.V."/>
            <person name="Motuzova O.V."/>
            <person name="Kafarskaia L.I."/>
            <person name="Efimov B.A."/>
        </authorList>
    </citation>
    <scope>NUCLEOTIDE SEQUENCE [LARGE SCALE GENOMIC DNA]</scope>
    <source>
        <strain evidence="2 5">668</strain>
    </source>
</reference>
<name>A0A0W7TUM3_9FIRM</name>
<dbReference type="EMBL" id="WMZR01000009">
    <property type="protein sequence ID" value="MTS51499.1"/>
    <property type="molecule type" value="Genomic_DNA"/>
</dbReference>